<evidence type="ECO:0000256" key="1">
    <source>
        <dbReference type="SAM" id="MobiDB-lite"/>
    </source>
</evidence>
<feature type="compositionally biased region" description="Basic and acidic residues" evidence="1">
    <location>
        <begin position="209"/>
        <end position="223"/>
    </location>
</feature>
<feature type="compositionally biased region" description="Basic and acidic residues" evidence="1">
    <location>
        <begin position="81"/>
        <end position="100"/>
    </location>
</feature>
<feature type="compositionally biased region" description="Basic and acidic residues" evidence="1">
    <location>
        <begin position="46"/>
        <end position="70"/>
    </location>
</feature>
<feature type="compositionally biased region" description="Basic and acidic residues" evidence="1">
    <location>
        <begin position="645"/>
        <end position="662"/>
    </location>
</feature>
<keyword evidence="3" id="KW-1185">Reference proteome</keyword>
<name>I3EHI1_NEMP3</name>
<dbReference type="OrthoDB" id="10435251at2759"/>
<dbReference type="HOGENOM" id="CLU_414515_0_0_1"/>
<feature type="compositionally biased region" description="Low complexity" evidence="1">
    <location>
        <begin position="459"/>
        <end position="469"/>
    </location>
</feature>
<feature type="region of interest" description="Disordered" evidence="1">
    <location>
        <begin position="577"/>
        <end position="662"/>
    </location>
</feature>
<feature type="compositionally biased region" description="Basic and acidic residues" evidence="1">
    <location>
        <begin position="230"/>
        <end position="245"/>
    </location>
</feature>
<feature type="compositionally biased region" description="Basic and acidic residues" evidence="1">
    <location>
        <begin position="188"/>
        <end position="197"/>
    </location>
</feature>
<evidence type="ECO:0000313" key="2">
    <source>
        <dbReference type="EMBL" id="EIJ88678.1"/>
    </source>
</evidence>
<reference evidence="2" key="1">
    <citation type="submission" date="2011-01" db="EMBL/GenBank/DDBJ databases">
        <title>The Genome Sequence of Nematocida parisii strain ERTm3.</title>
        <authorList>
            <consortium name="The Broad Institute Genome Sequencing Platform"/>
            <consortium name="The Broad Institute Genome Sequencing Center for Infectious Disease"/>
            <person name="Cuomo C."/>
            <person name="Troemel E."/>
            <person name="Young S.K."/>
            <person name="Zeng Q."/>
            <person name="Gargeya S."/>
            <person name="Fitzgerald M."/>
            <person name="Haas B."/>
            <person name="Abouelleil A."/>
            <person name="Alvarado L."/>
            <person name="Arachchi H.M."/>
            <person name="Berlin A."/>
            <person name="Chapman S.B."/>
            <person name="Gearin G."/>
            <person name="Goldberg J."/>
            <person name="Griggs A."/>
            <person name="Gujja S."/>
            <person name="Hansen M."/>
            <person name="Heiman D."/>
            <person name="Howarth C."/>
            <person name="Larimer J."/>
            <person name="Lui A."/>
            <person name="MacDonald P.J.P."/>
            <person name="McCowen C."/>
            <person name="Montmayeur A."/>
            <person name="Murphy C."/>
            <person name="Neiman D."/>
            <person name="Pearson M."/>
            <person name="Priest M."/>
            <person name="Roberts A."/>
            <person name="Saif S."/>
            <person name="Shea T."/>
            <person name="Sisk P."/>
            <person name="Stolte C."/>
            <person name="Sykes S."/>
            <person name="Wortman J."/>
            <person name="Nusbaum C."/>
            <person name="Birren B."/>
        </authorList>
    </citation>
    <scope>NUCLEOTIDE SEQUENCE</scope>
    <source>
        <strain evidence="2">ERTm3</strain>
    </source>
</reference>
<dbReference type="AlphaFoldDB" id="I3EHI1"/>
<feature type="region of interest" description="Disordered" evidence="1">
    <location>
        <begin position="40"/>
        <end position="161"/>
    </location>
</feature>
<feature type="compositionally biased region" description="Pro residues" evidence="1">
    <location>
        <begin position="355"/>
        <end position="366"/>
    </location>
</feature>
<dbReference type="VEuPathDB" id="MicrosporidiaDB:NEQG_01368"/>
<feature type="compositionally biased region" description="Basic and acidic residues" evidence="1">
    <location>
        <begin position="113"/>
        <end position="134"/>
    </location>
</feature>
<feature type="compositionally biased region" description="Basic and acidic residues" evidence="1">
    <location>
        <begin position="141"/>
        <end position="161"/>
    </location>
</feature>
<feature type="compositionally biased region" description="Polar residues" evidence="1">
    <location>
        <begin position="608"/>
        <end position="632"/>
    </location>
</feature>
<dbReference type="InParanoid" id="I3EHI1"/>
<protein>
    <submittedName>
        <fullName evidence="2">Uncharacterized protein</fullName>
    </submittedName>
</protein>
<organism evidence="2 3">
    <name type="scientific">Nematocida parisii (strain ERTm3)</name>
    <name type="common">Nematode killer fungus</name>
    <dbReference type="NCBI Taxonomy" id="935791"/>
    <lineage>
        <taxon>Eukaryota</taxon>
        <taxon>Fungi</taxon>
        <taxon>Fungi incertae sedis</taxon>
        <taxon>Microsporidia</taxon>
        <taxon>Nematocida</taxon>
    </lineage>
</organism>
<feature type="compositionally biased region" description="Polar residues" evidence="1">
    <location>
        <begin position="71"/>
        <end position="80"/>
    </location>
</feature>
<feature type="compositionally biased region" description="Polar residues" evidence="1">
    <location>
        <begin position="101"/>
        <end position="112"/>
    </location>
</feature>
<feature type="region of interest" description="Disordered" evidence="1">
    <location>
        <begin position="188"/>
        <end position="308"/>
    </location>
</feature>
<dbReference type="EMBL" id="GL870878">
    <property type="protein sequence ID" value="EIJ88678.1"/>
    <property type="molecule type" value="Genomic_DNA"/>
</dbReference>
<dbReference type="Proteomes" id="UP000002872">
    <property type="component" value="Unassembled WGS sequence"/>
</dbReference>
<feature type="compositionally biased region" description="Polar residues" evidence="1">
    <location>
        <begin position="470"/>
        <end position="481"/>
    </location>
</feature>
<feature type="compositionally biased region" description="Low complexity" evidence="1">
    <location>
        <begin position="269"/>
        <end position="281"/>
    </location>
</feature>
<accession>I3EHI1</accession>
<proteinExistence type="predicted"/>
<sequence length="662" mass="73626">MKRINSIIYFFVYFIYNSRQFTENLTKKEDSTQLIKSLEDTNGLDSKIKGSKEDTVSNSKIEESIKKEINTKSSAISDSSEINKTHKDLKSPLEKEKGINKDTSPFSPSSDLFSEKKSSYKSKTDQNSQHKENKMSSGCCKPKDENKCSCKKNKSDDLFKPMEDDKFCCKKKKSEDLFKPKEDNKCLCKENKPDNLPKQKTKSTCSCKGKLDDSFKPKNESRNWHNHPPSTKDKCSCKKNKSDRPHKPKSNKKCSCKEDELDDPLPLVNKGKCSCNKNKSGYSLKPKSNKKKKEVHINSDPMENDFKNNEDLTIKCDKNMSYKSTSEALDLSEIDYKVSNLLPRDKEKAKQSSTPPEPHNAPPVPEPETASLLSAPPIALKPEPTPAPAALQNESKPTPAPAALQNESMPEPAPEQPAILALMQTAPDQTSPPEPEQADLPEESQNAPEPEQADPPQSPNNEPGPEEPNVSMNTDGSNQPNEVHHIHQTVDRDNPAPPKVGFFTGIFRGISSGFSRVFLWIKSFFVTVPPDDVEIIDVNVAQVEVNNVKPDQKNMPKPPPSAPETKTPLLVGVISNPQEEKTTPPNLTIPQKPLPTPAPANKKAVKSPTPQDNSAPKINSNKMPLVSPSNQPARIESSSKSTKYSKKEEEYESKESKNIQAK</sequence>
<evidence type="ECO:0000313" key="3">
    <source>
        <dbReference type="Proteomes" id="UP000002872"/>
    </source>
</evidence>
<feature type="region of interest" description="Disordered" evidence="1">
    <location>
        <begin position="342"/>
        <end position="482"/>
    </location>
</feature>
<gene>
    <name evidence="2" type="ORF">NEQG_01368</name>
</gene>